<name>A0A545T1F3_9GAMM</name>
<dbReference type="Proteomes" id="UP000317839">
    <property type="component" value="Unassembled WGS sequence"/>
</dbReference>
<dbReference type="EMBL" id="VIKR01000007">
    <property type="protein sequence ID" value="TQV71058.1"/>
    <property type="molecule type" value="Genomic_DNA"/>
</dbReference>
<dbReference type="AlphaFoldDB" id="A0A545T1F3"/>
<evidence type="ECO:0000313" key="1">
    <source>
        <dbReference type="EMBL" id="TQV71058.1"/>
    </source>
</evidence>
<evidence type="ECO:0000313" key="2">
    <source>
        <dbReference type="Proteomes" id="UP000317839"/>
    </source>
</evidence>
<dbReference type="InterPro" id="IPR019207">
    <property type="entry name" value="DUF2092"/>
</dbReference>
<dbReference type="OrthoDB" id="7069329at2"/>
<dbReference type="RefSeq" id="WP_142944275.1">
    <property type="nucleotide sequence ID" value="NZ_VIKR01000007.1"/>
</dbReference>
<accession>A0A545T1F3</accession>
<organism evidence="1 2">
    <name type="scientific">Aliikangiella marina</name>
    <dbReference type="NCBI Taxonomy" id="1712262"/>
    <lineage>
        <taxon>Bacteria</taxon>
        <taxon>Pseudomonadati</taxon>
        <taxon>Pseudomonadota</taxon>
        <taxon>Gammaproteobacteria</taxon>
        <taxon>Oceanospirillales</taxon>
        <taxon>Pleioneaceae</taxon>
        <taxon>Aliikangiella</taxon>
    </lineage>
</organism>
<comment type="caution">
    <text evidence="1">The sequence shown here is derived from an EMBL/GenBank/DDBJ whole genome shotgun (WGS) entry which is preliminary data.</text>
</comment>
<dbReference type="Pfam" id="PF09865">
    <property type="entry name" value="DUF2092"/>
    <property type="match status" value="1"/>
</dbReference>
<protein>
    <submittedName>
        <fullName evidence="1">DUF2092 domain-containing protein</fullName>
    </submittedName>
</protein>
<dbReference type="Gene3D" id="2.50.20.10">
    <property type="entry name" value="Lipoprotein localisation LolA/LolB/LppX"/>
    <property type="match status" value="1"/>
</dbReference>
<gene>
    <name evidence="1" type="ORF">FLL45_22285</name>
</gene>
<reference evidence="1 2" key="1">
    <citation type="submission" date="2019-06" db="EMBL/GenBank/DDBJ databases">
        <title>Draft genome of Aliikangiella marina GYP-15.</title>
        <authorList>
            <person name="Wang G."/>
        </authorList>
    </citation>
    <scope>NUCLEOTIDE SEQUENCE [LARGE SCALE GENOMIC DNA]</scope>
    <source>
        <strain evidence="1 2">GYP-15</strain>
    </source>
</reference>
<keyword evidence="2" id="KW-1185">Reference proteome</keyword>
<proteinExistence type="predicted"/>
<sequence>MNQNQPLDPKLDSTLQQMKALEPDEATYQAMEDRLLSAIEQHAHSHSNIENDTTDANQRTFFEVFKAIFQPQRILAGGLATLAFVVSSLLLFTSNTQSAFAQVISHLQNINTMQYQANMIANGNPLMSLKVLYKTPDKVRVETTPASQTDQHNPAGAQMINIIHSQHGKGLTLIPAQKFAIPFAFSVDKAAQSIEQNPLHWFELAKEFKGEAEYLGTDVVNAQNVEGFRFANNDIVISIWANTETNMPVRFAMSSDNGGDQPIFTMQADLELNISIEESLFSLEIPADYTLVGEDKD</sequence>